<dbReference type="GO" id="GO:0005829">
    <property type="term" value="C:cytosol"/>
    <property type="evidence" value="ECO:0007669"/>
    <property type="project" value="TreeGrafter"/>
</dbReference>
<evidence type="ECO:0000256" key="1">
    <source>
        <dbReference type="ARBA" id="ARBA00001933"/>
    </source>
</evidence>
<feature type="domain" description="Aminotransferase class I/classII large" evidence="7">
    <location>
        <begin position="79"/>
        <end position="197"/>
    </location>
</feature>
<sequence>MGSIQAPSSGFESAQYIPLDHIFEVTKKYFTDPDQNKVNVGQGTYRDENGKPWIFTIFSDGKVELVFKGTEAFKQNRSLSGTGALLAGLALKKANTGIKKVLITDPTWPNHGLLFTSMGLEVVKLPYYKSGAFDSERYMTALGAAESGSAIILHSCAYNPTGCDPTRDQWKGVATVIRAKKIFPIFDSAYLGFNSGRTNRPSHLRNQFSERN</sequence>
<evidence type="ECO:0000256" key="4">
    <source>
        <dbReference type="ARBA" id="ARBA00022576"/>
    </source>
</evidence>
<comment type="caution">
    <text evidence="8">The sequence shown here is derived from an EMBL/GenBank/DDBJ whole genome shotgun (WGS) entry which is preliminary data.</text>
</comment>
<evidence type="ECO:0000256" key="5">
    <source>
        <dbReference type="ARBA" id="ARBA00022679"/>
    </source>
</evidence>
<dbReference type="EMBL" id="JAAMPI010002406">
    <property type="protein sequence ID" value="KAF4614302.1"/>
    <property type="molecule type" value="Genomic_DNA"/>
</dbReference>
<protein>
    <recommendedName>
        <fullName evidence="7">Aminotransferase class I/classII large domain-containing protein</fullName>
    </recommendedName>
</protein>
<dbReference type="OrthoDB" id="6752799at2759"/>
<dbReference type="GO" id="GO:0006532">
    <property type="term" value="P:aspartate biosynthetic process"/>
    <property type="evidence" value="ECO:0007669"/>
    <property type="project" value="TreeGrafter"/>
</dbReference>
<gene>
    <name evidence="8" type="ORF">G7Y89_g15436</name>
</gene>
<evidence type="ECO:0000313" key="8">
    <source>
        <dbReference type="EMBL" id="KAF4614302.1"/>
    </source>
</evidence>
<dbReference type="InterPro" id="IPR015424">
    <property type="entry name" value="PyrdxlP-dep_Trfase"/>
</dbReference>
<keyword evidence="9" id="KW-1185">Reference proteome</keyword>
<dbReference type="Gene3D" id="3.90.1150.10">
    <property type="entry name" value="Aspartate Aminotransferase, domain 1"/>
    <property type="match status" value="1"/>
</dbReference>
<evidence type="ECO:0000256" key="2">
    <source>
        <dbReference type="ARBA" id="ARBA00007441"/>
    </source>
</evidence>
<reference evidence="8 9" key="1">
    <citation type="submission" date="2020-03" db="EMBL/GenBank/DDBJ databases">
        <title>Draft Genome Sequence of Cudoniella acicularis.</title>
        <authorList>
            <person name="Buettner E."/>
            <person name="Kellner H."/>
        </authorList>
    </citation>
    <scope>NUCLEOTIDE SEQUENCE [LARGE SCALE GENOMIC DNA]</scope>
    <source>
        <strain evidence="8 9">DSM 108380</strain>
    </source>
</reference>
<dbReference type="AlphaFoldDB" id="A0A8H4QQ09"/>
<keyword evidence="4" id="KW-0032">Aminotransferase</keyword>
<name>A0A8H4QQ09_9HELO</name>
<dbReference type="InterPro" id="IPR000796">
    <property type="entry name" value="Asp_trans"/>
</dbReference>
<keyword evidence="5" id="KW-0808">Transferase</keyword>
<dbReference type="InterPro" id="IPR004839">
    <property type="entry name" value="Aminotransferase_I/II_large"/>
</dbReference>
<organism evidence="8 9">
    <name type="scientific">Cudoniella acicularis</name>
    <dbReference type="NCBI Taxonomy" id="354080"/>
    <lineage>
        <taxon>Eukaryota</taxon>
        <taxon>Fungi</taxon>
        <taxon>Dikarya</taxon>
        <taxon>Ascomycota</taxon>
        <taxon>Pezizomycotina</taxon>
        <taxon>Leotiomycetes</taxon>
        <taxon>Helotiales</taxon>
        <taxon>Tricladiaceae</taxon>
        <taxon>Cudoniella</taxon>
    </lineage>
</organism>
<comment type="cofactor">
    <cofactor evidence="1">
        <name>pyridoxal 5'-phosphate</name>
        <dbReference type="ChEBI" id="CHEBI:597326"/>
    </cofactor>
</comment>
<dbReference type="PANTHER" id="PTHR11879:SF22">
    <property type="entry name" value="ASPARTATE AMINOTRANSFERASE, MITOCHONDRIAL"/>
    <property type="match status" value="1"/>
</dbReference>
<keyword evidence="6" id="KW-0663">Pyridoxal phosphate</keyword>
<evidence type="ECO:0000313" key="9">
    <source>
        <dbReference type="Proteomes" id="UP000566819"/>
    </source>
</evidence>
<dbReference type="InterPro" id="IPR015422">
    <property type="entry name" value="PyrdxlP-dep_Trfase_small"/>
</dbReference>
<dbReference type="SUPFAM" id="SSF53383">
    <property type="entry name" value="PLP-dependent transferases"/>
    <property type="match status" value="1"/>
</dbReference>
<dbReference type="Gene3D" id="3.40.640.10">
    <property type="entry name" value="Type I PLP-dependent aspartate aminotransferase-like (Major domain)"/>
    <property type="match status" value="1"/>
</dbReference>
<comment type="subunit">
    <text evidence="3">Homodimer.</text>
</comment>
<dbReference type="PRINTS" id="PR00799">
    <property type="entry name" value="TRANSAMINASE"/>
</dbReference>
<evidence type="ECO:0000256" key="6">
    <source>
        <dbReference type="ARBA" id="ARBA00022898"/>
    </source>
</evidence>
<accession>A0A8H4QQ09</accession>
<dbReference type="Proteomes" id="UP000566819">
    <property type="component" value="Unassembled WGS sequence"/>
</dbReference>
<dbReference type="GO" id="GO:0030170">
    <property type="term" value="F:pyridoxal phosphate binding"/>
    <property type="evidence" value="ECO:0007669"/>
    <property type="project" value="InterPro"/>
</dbReference>
<evidence type="ECO:0000259" key="7">
    <source>
        <dbReference type="Pfam" id="PF00155"/>
    </source>
</evidence>
<dbReference type="GO" id="GO:0004069">
    <property type="term" value="F:L-aspartate:2-oxoglutarate aminotransferase activity"/>
    <property type="evidence" value="ECO:0007669"/>
    <property type="project" value="TreeGrafter"/>
</dbReference>
<dbReference type="Pfam" id="PF00155">
    <property type="entry name" value="Aminotran_1_2"/>
    <property type="match status" value="1"/>
</dbReference>
<comment type="similarity">
    <text evidence="2">Belongs to the class-I pyridoxal-phosphate-dependent aminotransferase family.</text>
</comment>
<proteinExistence type="inferred from homology"/>
<dbReference type="PANTHER" id="PTHR11879">
    <property type="entry name" value="ASPARTATE AMINOTRANSFERASE"/>
    <property type="match status" value="1"/>
</dbReference>
<evidence type="ECO:0000256" key="3">
    <source>
        <dbReference type="ARBA" id="ARBA00011738"/>
    </source>
</evidence>
<dbReference type="InterPro" id="IPR015421">
    <property type="entry name" value="PyrdxlP-dep_Trfase_major"/>
</dbReference>